<organism evidence="1">
    <name type="scientific">Tanacetum cinerariifolium</name>
    <name type="common">Dalmatian daisy</name>
    <name type="synonym">Chrysanthemum cinerariifolium</name>
    <dbReference type="NCBI Taxonomy" id="118510"/>
    <lineage>
        <taxon>Eukaryota</taxon>
        <taxon>Viridiplantae</taxon>
        <taxon>Streptophyta</taxon>
        <taxon>Embryophyta</taxon>
        <taxon>Tracheophyta</taxon>
        <taxon>Spermatophyta</taxon>
        <taxon>Magnoliopsida</taxon>
        <taxon>eudicotyledons</taxon>
        <taxon>Gunneridae</taxon>
        <taxon>Pentapetalae</taxon>
        <taxon>asterids</taxon>
        <taxon>campanulids</taxon>
        <taxon>Asterales</taxon>
        <taxon>Asteraceae</taxon>
        <taxon>Asteroideae</taxon>
        <taxon>Anthemideae</taxon>
        <taxon>Anthemidinae</taxon>
        <taxon>Tanacetum</taxon>
    </lineage>
</organism>
<evidence type="ECO:0008006" key="2">
    <source>
        <dbReference type="Google" id="ProtNLM"/>
    </source>
</evidence>
<dbReference type="EMBL" id="BKCJ010001803">
    <property type="protein sequence ID" value="GEU44129.1"/>
    <property type="molecule type" value="Genomic_DNA"/>
</dbReference>
<dbReference type="Pfam" id="PF14223">
    <property type="entry name" value="Retrotran_gag_2"/>
    <property type="match status" value="1"/>
</dbReference>
<evidence type="ECO:0000313" key="1">
    <source>
        <dbReference type="EMBL" id="GEU44129.1"/>
    </source>
</evidence>
<reference evidence="1" key="1">
    <citation type="journal article" date="2019" name="Sci. Rep.">
        <title>Draft genome of Tanacetum cinerariifolium, the natural source of mosquito coil.</title>
        <authorList>
            <person name="Yamashiro T."/>
            <person name="Shiraishi A."/>
            <person name="Satake H."/>
            <person name="Nakayama K."/>
        </authorList>
    </citation>
    <scope>NUCLEOTIDE SEQUENCE</scope>
</reference>
<comment type="caution">
    <text evidence="1">The sequence shown here is derived from an EMBL/GenBank/DDBJ whole genome shotgun (WGS) entry which is preliminary data.</text>
</comment>
<gene>
    <name evidence="1" type="ORF">Tci_016107</name>
</gene>
<dbReference type="AlphaFoldDB" id="A0A6L2K546"/>
<accession>A0A6L2K546</accession>
<name>A0A6L2K546_TANCI</name>
<protein>
    <recommendedName>
        <fullName evidence="2">Gag-Pol polyprotein</fullName>
    </recommendedName>
</protein>
<sequence length="209" mass="24354">MSRDVITIGSTMRITLLYQGEYSLWRERYLLIQGLLNDINSPIDNNDVAQELWDALERQMYGFKYGEQDRLAAILYEYNTFKATDREDVLDTYTRTLQVTNELKKCGYKKDNCELNFKFLNNVLPEWKQYGTLIRQTKNLIDIDIDYVYNILKQNQGDVNDVVGIKNNKEVVVSLDPLALVAKNTKMSKSKEKVIVNSEKKVMMKISNI</sequence>
<proteinExistence type="predicted"/>